<organism evidence="1 2">
    <name type="scientific">Criibacterium bergeronii</name>
    <dbReference type="NCBI Taxonomy" id="1871336"/>
    <lineage>
        <taxon>Bacteria</taxon>
        <taxon>Bacillati</taxon>
        <taxon>Bacillota</taxon>
        <taxon>Clostridia</taxon>
        <taxon>Peptostreptococcales</taxon>
        <taxon>Filifactoraceae</taxon>
        <taxon>Criibacterium</taxon>
    </lineage>
</organism>
<dbReference type="STRING" id="1871336.BBG48_04845"/>
<dbReference type="EMBL" id="MBEW02000011">
    <property type="protein sequence ID" value="RDY21169.1"/>
    <property type="molecule type" value="Genomic_DNA"/>
</dbReference>
<gene>
    <name evidence="1" type="ORF">BBG48_006500</name>
</gene>
<name>A0A371IL08_9FIRM</name>
<evidence type="ECO:0000313" key="1">
    <source>
        <dbReference type="EMBL" id="RDY21169.1"/>
    </source>
</evidence>
<sequence length="69" mass="7956">MNRIYDFTQRISYAILETTGCHVTIANNSYIRIAATGEFEKKIGTKIPTNSVFEYAMVHKKQYTYTSLL</sequence>
<comment type="caution">
    <text evidence="1">The sequence shown here is derived from an EMBL/GenBank/DDBJ whole genome shotgun (WGS) entry which is preliminary data.</text>
</comment>
<reference evidence="1 2" key="1">
    <citation type="journal article" date="2016" name="Genome Announc.">
        <title>Draft Genome Sequence of Criibacterium bergeronii gen. nov., sp. nov., Strain CCRI-22567T, Isolated from a Vaginal Sample from a Woman with Bacterial Vaginosis.</title>
        <authorList>
            <person name="Maheux A.F."/>
            <person name="Berube E."/>
            <person name="Boudreau D.K."/>
            <person name="Raymond F."/>
            <person name="Corbeil J."/>
            <person name="Roy P.H."/>
            <person name="Boissinot M."/>
            <person name="Omar R.F."/>
        </authorList>
    </citation>
    <scope>NUCLEOTIDE SEQUENCE [LARGE SCALE GENOMIC DNA]</scope>
    <source>
        <strain evidence="1 2">CCRI-22567</strain>
    </source>
</reference>
<proteinExistence type="predicted"/>
<keyword evidence="2" id="KW-1185">Reference proteome</keyword>
<dbReference type="RefSeq" id="WP_068913939.1">
    <property type="nucleotide sequence ID" value="NZ_MBEW02000011.1"/>
</dbReference>
<dbReference type="AlphaFoldDB" id="A0A371IL08"/>
<accession>A0A371IL08</accession>
<protein>
    <submittedName>
        <fullName evidence="1">Uncharacterized protein</fullName>
    </submittedName>
</protein>
<dbReference type="Proteomes" id="UP000093352">
    <property type="component" value="Unassembled WGS sequence"/>
</dbReference>
<evidence type="ECO:0000313" key="2">
    <source>
        <dbReference type="Proteomes" id="UP000093352"/>
    </source>
</evidence>